<organism evidence="1 2">
    <name type="scientific">Solanum pinnatisectum</name>
    <name type="common">tansyleaf nightshade</name>
    <dbReference type="NCBI Taxonomy" id="50273"/>
    <lineage>
        <taxon>Eukaryota</taxon>
        <taxon>Viridiplantae</taxon>
        <taxon>Streptophyta</taxon>
        <taxon>Embryophyta</taxon>
        <taxon>Tracheophyta</taxon>
        <taxon>Spermatophyta</taxon>
        <taxon>Magnoliopsida</taxon>
        <taxon>eudicotyledons</taxon>
        <taxon>Gunneridae</taxon>
        <taxon>Pentapetalae</taxon>
        <taxon>asterids</taxon>
        <taxon>lamiids</taxon>
        <taxon>Solanales</taxon>
        <taxon>Solanaceae</taxon>
        <taxon>Solanoideae</taxon>
        <taxon>Solaneae</taxon>
        <taxon>Solanum</taxon>
    </lineage>
</organism>
<comment type="caution">
    <text evidence="1">The sequence shown here is derived from an EMBL/GenBank/DDBJ whole genome shotgun (WGS) entry which is preliminary data.</text>
</comment>
<reference evidence="1 2" key="1">
    <citation type="submission" date="2023-10" db="EMBL/GenBank/DDBJ databases">
        <title>Genome-Wide Identification Analysis in wild type Solanum Pinnatisectum Reveals Some Genes Defensing Phytophthora Infestans.</title>
        <authorList>
            <person name="Sun C."/>
        </authorList>
    </citation>
    <scope>NUCLEOTIDE SEQUENCE [LARGE SCALE GENOMIC DNA]</scope>
    <source>
        <strain evidence="1">LQN</strain>
        <tissue evidence="1">Leaf</tissue>
    </source>
</reference>
<name>A0AAV9M4F6_9SOLN</name>
<keyword evidence="2" id="KW-1185">Reference proteome</keyword>
<dbReference type="EMBL" id="JAWPEI010000003">
    <property type="protein sequence ID" value="KAK4731749.1"/>
    <property type="molecule type" value="Genomic_DNA"/>
</dbReference>
<evidence type="ECO:0000313" key="1">
    <source>
        <dbReference type="EMBL" id="KAK4731749.1"/>
    </source>
</evidence>
<protein>
    <submittedName>
        <fullName evidence="1">Uncharacterized protein</fullName>
    </submittedName>
</protein>
<proteinExistence type="predicted"/>
<accession>A0AAV9M4F6</accession>
<sequence length="169" mass="19837">MGGKWITKSQRICDKKYVSTRRDADADLLDFGKIVEEHTKNLEFVLVKQILVKKPSEKFYLVEGSEGIRTLQYLLNEQFKVVHIFVVDDFEETISAPNIIYHSEAYLVECEYETDVESERCSNDNDKSGDDEYNFDELELIRIQKSRDVNVDLSHYKELHPSMTFKELK</sequence>
<gene>
    <name evidence="1" type="ORF">R3W88_024737</name>
</gene>
<dbReference type="AlphaFoldDB" id="A0AAV9M4F6"/>
<dbReference type="Proteomes" id="UP001311915">
    <property type="component" value="Unassembled WGS sequence"/>
</dbReference>
<evidence type="ECO:0000313" key="2">
    <source>
        <dbReference type="Proteomes" id="UP001311915"/>
    </source>
</evidence>